<feature type="domain" description="Protein kinase" evidence="15">
    <location>
        <begin position="517"/>
        <end position="789"/>
    </location>
</feature>
<feature type="transmembrane region" description="Helical" evidence="13">
    <location>
        <begin position="438"/>
        <end position="461"/>
    </location>
</feature>
<gene>
    <name evidence="16" type="ORF">FSB_LOCUS17158</name>
</gene>
<organism evidence="16">
    <name type="scientific">Fagus sylvatica</name>
    <name type="common">Beechnut</name>
    <dbReference type="NCBI Taxonomy" id="28930"/>
    <lineage>
        <taxon>Eukaryota</taxon>
        <taxon>Viridiplantae</taxon>
        <taxon>Streptophyta</taxon>
        <taxon>Embryophyta</taxon>
        <taxon>Tracheophyta</taxon>
        <taxon>Spermatophyta</taxon>
        <taxon>Magnoliopsida</taxon>
        <taxon>eudicotyledons</taxon>
        <taxon>Gunneridae</taxon>
        <taxon>Pentapetalae</taxon>
        <taxon>rosids</taxon>
        <taxon>fabids</taxon>
        <taxon>Fagales</taxon>
        <taxon>Fagaceae</taxon>
        <taxon>Fagus</taxon>
    </lineage>
</organism>
<keyword evidence="4 13" id="KW-0812">Transmembrane</keyword>
<evidence type="ECO:0000256" key="14">
    <source>
        <dbReference type="SAM" id="SignalP"/>
    </source>
</evidence>
<keyword evidence="11" id="KW-0325">Glycoprotein</keyword>
<dbReference type="FunFam" id="2.60.120.430:FF:000003">
    <property type="entry name" value="FERONIA receptor-like kinase"/>
    <property type="match status" value="1"/>
</dbReference>
<dbReference type="InterPro" id="IPR045272">
    <property type="entry name" value="ANXUR1/2-like"/>
</dbReference>
<name>A0A2N9FEH2_FAGSY</name>
<dbReference type="PANTHER" id="PTHR34590:SF15">
    <property type="entry name" value="PROTEIN KINASE DOMAIN-CONTAINING PROTEIN"/>
    <property type="match status" value="1"/>
</dbReference>
<dbReference type="SMART" id="SM00220">
    <property type="entry name" value="S_TKc"/>
    <property type="match status" value="1"/>
</dbReference>
<evidence type="ECO:0000256" key="2">
    <source>
        <dbReference type="ARBA" id="ARBA00022527"/>
    </source>
</evidence>
<keyword evidence="5 14" id="KW-0732">Signal</keyword>
<evidence type="ECO:0000256" key="9">
    <source>
        <dbReference type="ARBA" id="ARBA00022989"/>
    </source>
</evidence>
<evidence type="ECO:0000259" key="15">
    <source>
        <dbReference type="PROSITE" id="PS50011"/>
    </source>
</evidence>
<dbReference type="FunFam" id="1.10.510.10:FF:000252">
    <property type="entry name" value="Receptor-like protein kinase FERONIA"/>
    <property type="match status" value="1"/>
</dbReference>
<dbReference type="GO" id="GO:0004714">
    <property type="term" value="F:transmembrane receptor protein tyrosine kinase activity"/>
    <property type="evidence" value="ECO:0007669"/>
    <property type="project" value="InterPro"/>
</dbReference>
<dbReference type="Gene3D" id="3.30.200.20">
    <property type="entry name" value="Phosphorylase Kinase, domain 1"/>
    <property type="match status" value="1"/>
</dbReference>
<evidence type="ECO:0000256" key="7">
    <source>
        <dbReference type="ARBA" id="ARBA00022777"/>
    </source>
</evidence>
<keyword evidence="7" id="KW-0418">Kinase</keyword>
<feature type="chain" id="PRO_5014912513" description="Protein kinase domain-containing protein" evidence="14">
    <location>
        <begin position="24"/>
        <end position="873"/>
    </location>
</feature>
<dbReference type="GO" id="GO:0010038">
    <property type="term" value="P:response to metal ion"/>
    <property type="evidence" value="ECO:0007669"/>
    <property type="project" value="UniProtKB-ARBA"/>
</dbReference>
<dbReference type="GO" id="GO:0016020">
    <property type="term" value="C:membrane"/>
    <property type="evidence" value="ECO:0007669"/>
    <property type="project" value="UniProtKB-SubCell"/>
</dbReference>
<dbReference type="Gene3D" id="2.60.120.430">
    <property type="entry name" value="Galactose-binding lectin"/>
    <property type="match status" value="2"/>
</dbReference>
<dbReference type="Pfam" id="PF12819">
    <property type="entry name" value="Malectin_like"/>
    <property type="match status" value="1"/>
</dbReference>
<dbReference type="InterPro" id="IPR001245">
    <property type="entry name" value="Ser-Thr/Tyr_kinase_cat_dom"/>
</dbReference>
<comment type="subcellular location">
    <subcellularLocation>
        <location evidence="1">Membrane</location>
        <topology evidence="1">Single-pass type I membrane protein</topology>
    </subcellularLocation>
</comment>
<keyword evidence="6 12" id="KW-0547">Nucleotide-binding</keyword>
<evidence type="ECO:0000256" key="3">
    <source>
        <dbReference type="ARBA" id="ARBA00022679"/>
    </source>
</evidence>
<keyword evidence="3" id="KW-0808">Transferase</keyword>
<evidence type="ECO:0000256" key="10">
    <source>
        <dbReference type="ARBA" id="ARBA00023136"/>
    </source>
</evidence>
<dbReference type="PROSITE" id="PS00107">
    <property type="entry name" value="PROTEIN_KINASE_ATP"/>
    <property type="match status" value="1"/>
</dbReference>
<evidence type="ECO:0000256" key="4">
    <source>
        <dbReference type="ARBA" id="ARBA00022692"/>
    </source>
</evidence>
<dbReference type="EMBL" id="OIVN01001056">
    <property type="protein sequence ID" value="SPC89276.1"/>
    <property type="molecule type" value="Genomic_DNA"/>
</dbReference>
<dbReference type="InterPro" id="IPR011009">
    <property type="entry name" value="Kinase-like_dom_sf"/>
</dbReference>
<evidence type="ECO:0000256" key="1">
    <source>
        <dbReference type="ARBA" id="ARBA00004479"/>
    </source>
</evidence>
<feature type="binding site" evidence="12">
    <location>
        <position position="546"/>
    </location>
    <ligand>
        <name>ATP</name>
        <dbReference type="ChEBI" id="CHEBI:30616"/>
    </ligand>
</feature>
<dbReference type="InterPro" id="IPR008271">
    <property type="entry name" value="Ser/Thr_kinase_AS"/>
</dbReference>
<keyword evidence="8 12" id="KW-0067">ATP-binding</keyword>
<feature type="signal peptide" evidence="14">
    <location>
        <begin position="1"/>
        <end position="23"/>
    </location>
</feature>
<dbReference type="CDD" id="cd14066">
    <property type="entry name" value="STKc_IRAK"/>
    <property type="match status" value="1"/>
</dbReference>
<sequence>MLRPISFVFFLFNLLSLITITTSTPPYIADENITVNCGTSVNSKAGDLREWVGDIGSKFAPTEDLNHKSNASRAQIQGSAEYVPYMTARLSYFQFTYVFQVTPGQKFVRLYFYPASYSDFDRSKGFFTVKAGSFTLLRNFSASILADSLKKQTFVKEFCINVEKNQKLNLTFIPFSSNYYAFINGIEIVSMPTDLYYRPQGFKGEVPLYVGQASHQFYINYNMALEMVYRLNVGGGLISSVEDTGTFREWSTDRDYMLTGGFLPRNLSFIPNYSKIQNYTAPDDVYRSAMSMGPNISKNMVSNLTWGLPIDTGFNYLVRLHFCEIEPLIKFDGERVFIIYIDYQVAEERADVISWTDSNDTPYFKDYVVMIQKKGEDNHTLSIDLHPRTDGTLRDAILNGVEVFKLSNTDGNLAGPSMVPPLLDQQQPANKSSTKKTIFIAIGSGVGFLVVLTLVCSMVLWKSKKNKRFGSYHPQPKWRCWPYPYKQKLTRTKASSLPEVRCRYFTLDELKTATNNFNEELIIGVGGFGNVYKGVIEQGNMTVAIKRLQPESQQGAQEFRTEIEMLSQLRHVHLVSLIGYCNYESEMILVYEYMTNGTLRHHLYDTDNDPLTWKQRLQICIGAARGLHYLHTSTKHPIIHRDVKTTNILLDEKWVSKVSDFGLSKMGLDNIAVSTLVKGTLGYLDPDYARRQQLTEKSDVYSFGVVMFEVLCARKVLNQRLQEEQRNLASWAKKCIERGTISQIIDPYLTDKMAPECFKVYVELAESCVRDQGVQRPTMNDVMEKLEFALELQENANITKDVNVMEKLEFALEFKENADMTKDINSEEVSLIHATSTSSAPWYNNVYNGQVLESTSGTELTTINSGLSYPGQS</sequence>
<dbReference type="InterPro" id="IPR024788">
    <property type="entry name" value="Malectin-like_Carb-bd_dom"/>
</dbReference>
<proteinExistence type="predicted"/>
<dbReference type="FunFam" id="2.60.120.430:FF:000007">
    <property type="entry name" value="FERONIA receptor-like kinase"/>
    <property type="match status" value="1"/>
</dbReference>
<evidence type="ECO:0000256" key="12">
    <source>
        <dbReference type="PROSITE-ProRule" id="PRU10141"/>
    </source>
</evidence>
<dbReference type="Pfam" id="PF07714">
    <property type="entry name" value="PK_Tyr_Ser-Thr"/>
    <property type="match status" value="1"/>
</dbReference>
<evidence type="ECO:0000256" key="11">
    <source>
        <dbReference type="ARBA" id="ARBA00023180"/>
    </source>
</evidence>
<dbReference type="PROSITE" id="PS00108">
    <property type="entry name" value="PROTEIN_KINASE_ST"/>
    <property type="match status" value="1"/>
</dbReference>
<dbReference type="GO" id="GO:0005524">
    <property type="term" value="F:ATP binding"/>
    <property type="evidence" value="ECO:0007669"/>
    <property type="project" value="UniProtKB-UniRule"/>
</dbReference>
<dbReference type="InterPro" id="IPR017441">
    <property type="entry name" value="Protein_kinase_ATP_BS"/>
</dbReference>
<dbReference type="AlphaFoldDB" id="A0A2N9FEH2"/>
<dbReference type="PROSITE" id="PS50011">
    <property type="entry name" value="PROTEIN_KINASE_DOM"/>
    <property type="match status" value="1"/>
</dbReference>
<evidence type="ECO:0000256" key="13">
    <source>
        <dbReference type="SAM" id="Phobius"/>
    </source>
</evidence>
<dbReference type="SUPFAM" id="SSF56112">
    <property type="entry name" value="Protein kinase-like (PK-like)"/>
    <property type="match status" value="1"/>
</dbReference>
<dbReference type="GO" id="GO:0004674">
    <property type="term" value="F:protein serine/threonine kinase activity"/>
    <property type="evidence" value="ECO:0007669"/>
    <property type="project" value="UniProtKB-KW"/>
</dbReference>
<evidence type="ECO:0000313" key="16">
    <source>
        <dbReference type="EMBL" id="SPC89276.1"/>
    </source>
</evidence>
<evidence type="ECO:0000256" key="6">
    <source>
        <dbReference type="ARBA" id="ARBA00022741"/>
    </source>
</evidence>
<evidence type="ECO:0000256" key="8">
    <source>
        <dbReference type="ARBA" id="ARBA00022840"/>
    </source>
</evidence>
<dbReference type="FunFam" id="3.30.200.20:FF:000645">
    <property type="entry name" value="Receptor-like protein kinase FERONIA"/>
    <property type="match status" value="1"/>
</dbReference>
<keyword evidence="10 13" id="KW-0472">Membrane</keyword>
<keyword evidence="2" id="KW-0723">Serine/threonine-protein kinase</keyword>
<dbReference type="InterPro" id="IPR000719">
    <property type="entry name" value="Prot_kinase_dom"/>
</dbReference>
<accession>A0A2N9FEH2</accession>
<protein>
    <recommendedName>
        <fullName evidence="15">Protein kinase domain-containing protein</fullName>
    </recommendedName>
</protein>
<keyword evidence="9 13" id="KW-1133">Transmembrane helix</keyword>
<dbReference type="PANTHER" id="PTHR34590">
    <property type="entry name" value="OS03G0124300 PROTEIN-RELATED"/>
    <property type="match status" value="1"/>
</dbReference>
<dbReference type="Gene3D" id="1.10.510.10">
    <property type="entry name" value="Transferase(Phosphotransferase) domain 1"/>
    <property type="match status" value="1"/>
</dbReference>
<reference evidence="16" key="1">
    <citation type="submission" date="2018-02" db="EMBL/GenBank/DDBJ databases">
        <authorList>
            <person name="Cohen D.B."/>
            <person name="Kent A.D."/>
        </authorList>
    </citation>
    <scope>NUCLEOTIDE SEQUENCE</scope>
</reference>
<evidence type="ECO:0000256" key="5">
    <source>
        <dbReference type="ARBA" id="ARBA00022729"/>
    </source>
</evidence>